<evidence type="ECO:0000256" key="3">
    <source>
        <dbReference type="ARBA" id="ARBA00010617"/>
    </source>
</evidence>
<keyword evidence="4 8" id="KW-0479">Metal-binding</keyword>
<comment type="cofactor">
    <cofactor evidence="1 8">
        <name>heme</name>
        <dbReference type="ChEBI" id="CHEBI:30413"/>
    </cofactor>
</comment>
<comment type="similarity">
    <text evidence="3 9">Belongs to the cytochrome P450 family.</text>
</comment>
<keyword evidence="6 8" id="KW-0408">Iron</keyword>
<dbReference type="EMBL" id="AB597905">
    <property type="protein sequence ID" value="BAL05192.1"/>
    <property type="molecule type" value="mRNA"/>
</dbReference>
<feature type="transmembrane region" description="Helical" evidence="10">
    <location>
        <begin position="31"/>
        <end position="49"/>
    </location>
</feature>
<name>G5EJY0_PHACH</name>
<keyword evidence="10" id="KW-1133">Transmembrane helix</keyword>
<keyword evidence="10" id="KW-0812">Transmembrane</keyword>
<dbReference type="PANTHER" id="PTHR24305:SF187">
    <property type="entry name" value="P450, PUTATIVE (EUROFUNG)-RELATED"/>
    <property type="match status" value="1"/>
</dbReference>
<sequence length="555" mass="62663">MFFPLDSWVAVPVTSAVTYFIYKTLEPSSPVSVLLLLGIAPGALSWTLYGGSGSVIAHIFTVYVSYWALLVTYTIAYRLSPFHPLARYPGPLLCRISKAWLAYIVATSGKMHLYIQNLHMRYGDVVRIGPNEVSVTHRDFIGVIGPKGLPKGPYYETRAHKAGTSLNAIRDQALHSVRRRPWARGMNSAAMKYYEELVEETVGDLVASLKRRTTKAIDFSEWMTYFGFDFMGHMAFTHDYGLLKNGYDKEGLTPLIEHAMQDVAWVSHVPWSIDYLRHIPGVYKHWLRIKALGVQTVRKRIALGSTRRDLFYHLMDEDNRERVKPDINVVAIDGQLAIIAGGDTTATALSHLFYCLLRHPQYLERLRKEIDDAVPIACGSFKLDFSKLPAMPFLNAFINETLRLYPPVLSGLQRRVEAGTGGRFIGPHFIPEQTQVSFSAYTIHRDPRYFSPLTDTFWPDRWLVQEQYVLPSGGVIPAAEVVTDRDVFFPFSQGPTVCAGKTLALTEIRSVACALLQTFDISNADEASFDAWEDNLEEMFTTKRSTLPVFLSLRT</sequence>
<accession>G5EJY0</accession>
<keyword evidence="7 9" id="KW-0503">Monooxygenase</keyword>
<dbReference type="InterPro" id="IPR050121">
    <property type="entry name" value="Cytochrome_P450_monoxygenase"/>
</dbReference>
<dbReference type="InterPro" id="IPR017972">
    <property type="entry name" value="Cyt_P450_CS"/>
</dbReference>
<protein>
    <submittedName>
        <fullName evidence="11">Cytochrome P450</fullName>
    </submittedName>
</protein>
<dbReference type="Pfam" id="PF00067">
    <property type="entry name" value="p450"/>
    <property type="match status" value="1"/>
</dbReference>
<dbReference type="InterPro" id="IPR002401">
    <property type="entry name" value="Cyt_P450_E_grp-I"/>
</dbReference>
<evidence type="ECO:0000256" key="9">
    <source>
        <dbReference type="RuleBase" id="RU000461"/>
    </source>
</evidence>
<dbReference type="GO" id="GO:0016705">
    <property type="term" value="F:oxidoreductase activity, acting on paired donors, with incorporation or reduction of molecular oxygen"/>
    <property type="evidence" value="ECO:0007669"/>
    <property type="project" value="InterPro"/>
</dbReference>
<dbReference type="GO" id="GO:0004497">
    <property type="term" value="F:monooxygenase activity"/>
    <property type="evidence" value="ECO:0007669"/>
    <property type="project" value="UniProtKB-KW"/>
</dbReference>
<dbReference type="SUPFAM" id="SSF48264">
    <property type="entry name" value="Cytochrome P450"/>
    <property type="match status" value="1"/>
</dbReference>
<evidence type="ECO:0000256" key="1">
    <source>
        <dbReference type="ARBA" id="ARBA00001971"/>
    </source>
</evidence>
<dbReference type="CDD" id="cd11061">
    <property type="entry name" value="CYP67-like"/>
    <property type="match status" value="1"/>
</dbReference>
<keyword evidence="5 9" id="KW-0560">Oxidoreductase</keyword>
<evidence type="ECO:0000256" key="10">
    <source>
        <dbReference type="SAM" id="Phobius"/>
    </source>
</evidence>
<dbReference type="PRINTS" id="PR00463">
    <property type="entry name" value="EP450I"/>
</dbReference>
<dbReference type="PRINTS" id="PR00385">
    <property type="entry name" value="P450"/>
</dbReference>
<dbReference type="AlphaFoldDB" id="G5EJY0"/>
<dbReference type="GO" id="GO:0005506">
    <property type="term" value="F:iron ion binding"/>
    <property type="evidence" value="ECO:0007669"/>
    <property type="project" value="InterPro"/>
</dbReference>
<dbReference type="InterPro" id="IPR036396">
    <property type="entry name" value="Cyt_P450_sf"/>
</dbReference>
<dbReference type="PANTHER" id="PTHR24305">
    <property type="entry name" value="CYTOCHROME P450"/>
    <property type="match status" value="1"/>
</dbReference>
<dbReference type="VEuPathDB" id="FungiDB:AGR57_7065"/>
<evidence type="ECO:0000313" key="11">
    <source>
        <dbReference type="EMBL" id="BAL05192.1"/>
    </source>
</evidence>
<comment type="pathway">
    <text evidence="2">Secondary metabolite biosynthesis.</text>
</comment>
<keyword evidence="8 9" id="KW-0349">Heme</keyword>
<evidence type="ECO:0000256" key="2">
    <source>
        <dbReference type="ARBA" id="ARBA00005179"/>
    </source>
</evidence>
<evidence type="ECO:0000256" key="7">
    <source>
        <dbReference type="ARBA" id="ARBA00023033"/>
    </source>
</evidence>
<evidence type="ECO:0000256" key="6">
    <source>
        <dbReference type="ARBA" id="ARBA00023004"/>
    </source>
</evidence>
<dbReference type="GO" id="GO:0020037">
    <property type="term" value="F:heme binding"/>
    <property type="evidence" value="ECO:0007669"/>
    <property type="project" value="InterPro"/>
</dbReference>
<evidence type="ECO:0000256" key="5">
    <source>
        <dbReference type="ARBA" id="ARBA00023002"/>
    </source>
</evidence>
<dbReference type="InterPro" id="IPR001128">
    <property type="entry name" value="Cyt_P450"/>
</dbReference>
<feature type="transmembrane region" description="Helical" evidence="10">
    <location>
        <begin position="55"/>
        <end position="77"/>
    </location>
</feature>
<dbReference type="Gene3D" id="1.10.630.10">
    <property type="entry name" value="Cytochrome P450"/>
    <property type="match status" value="1"/>
</dbReference>
<reference evidence="11" key="1">
    <citation type="submission" date="2010-10" db="EMBL/GenBank/DDBJ databases">
        <title>Phanerochaete chrysosporium cytochrome P450.</title>
        <authorList>
            <person name="Hirosue S."/>
            <person name="Hiratsuka N."/>
            <person name="Ichinose H."/>
            <person name="Wariishi H."/>
        </authorList>
    </citation>
    <scope>NUCLEOTIDE SEQUENCE</scope>
    <source>
        <strain evidence="11">ATCC 34541</strain>
    </source>
</reference>
<dbReference type="PROSITE" id="PS00086">
    <property type="entry name" value="CYTOCHROME_P450"/>
    <property type="match status" value="1"/>
</dbReference>
<proteinExistence type="evidence at transcript level"/>
<feature type="binding site" description="axial binding residue" evidence="8">
    <location>
        <position position="498"/>
    </location>
    <ligand>
        <name>heme</name>
        <dbReference type="ChEBI" id="CHEBI:30413"/>
    </ligand>
    <ligandPart>
        <name>Fe</name>
        <dbReference type="ChEBI" id="CHEBI:18248"/>
    </ligandPart>
</feature>
<organism evidence="11">
    <name type="scientific">Phanerodontia chrysosporium</name>
    <name type="common">White-rot fungus</name>
    <name type="synonym">Sporotrichum pruinosum</name>
    <dbReference type="NCBI Taxonomy" id="2822231"/>
    <lineage>
        <taxon>Eukaryota</taxon>
        <taxon>Fungi</taxon>
        <taxon>Dikarya</taxon>
        <taxon>Basidiomycota</taxon>
        <taxon>Agaricomycotina</taxon>
        <taxon>Agaricomycetes</taxon>
        <taxon>Polyporales</taxon>
        <taxon>Phanerochaetaceae</taxon>
        <taxon>Phanerodontia</taxon>
    </lineage>
</organism>
<gene>
    <name evidence="11" type="primary">PcCYP_170a</name>
</gene>
<evidence type="ECO:0000256" key="4">
    <source>
        <dbReference type="ARBA" id="ARBA00022723"/>
    </source>
</evidence>
<evidence type="ECO:0000256" key="8">
    <source>
        <dbReference type="PIRSR" id="PIRSR602401-1"/>
    </source>
</evidence>
<keyword evidence="10" id="KW-0472">Membrane</keyword>